<dbReference type="EMBL" id="AGDW01000018">
    <property type="protein sequence ID" value="EMB29742.1"/>
    <property type="molecule type" value="Genomic_DNA"/>
</dbReference>
<dbReference type="PATRIC" id="fig|999431.4.peg.1701"/>
<dbReference type="HOGENOM" id="CLU_492533_0_0_12"/>
<dbReference type="Gene3D" id="1.25.10.10">
    <property type="entry name" value="Leucine-rich Repeat Variant"/>
    <property type="match status" value="1"/>
</dbReference>
<dbReference type="SUPFAM" id="SSF48371">
    <property type="entry name" value="ARM repeat"/>
    <property type="match status" value="1"/>
</dbReference>
<proteinExistence type="predicted"/>
<comment type="caution">
    <text evidence="1">The sequence shown here is derived from an EMBL/GenBank/DDBJ whole genome shotgun (WGS) entry which is preliminary data.</text>
</comment>
<evidence type="ECO:0008006" key="2">
    <source>
        <dbReference type="Google" id="ProtNLM"/>
    </source>
</evidence>
<name>M2BXI7_TREDN</name>
<sequence>MKKYILTMILITFFSVTLFGQKIEDFEKDFINTTKMEFTETDLNKMFQTYSNFLTPHSDMTQLMANLKNEQIVEYPLSKFKETASYKNNIKILFNSKNENQRLLSYLVIAGAGDIKFEKKLLKRIKTEKSMGNIIWAGMALMHLKTNHTTALFDFLVEYENFGDSHMIPLYFQLNKNSLQKTAYDRINSENVKAKVLAAQIFSVTGKNKKTEKILLDAVKNWDYSIKGYAIYSVKELRIGNLKNTFIPLLNNTQTRRIAIQALANSPTKEDVDYLKELSKNENPISKDLLDGFYESKNTENIKFWLYLVSTKEIPKNYFFSVSEQPLLFSDEVLKDVQDALRTTKHIEIQKYLISVLGGRNDKESKDIIFTYLDNKDSSVRYWTVDVLKGSQSSEVLNKLIEMLEKPEKRVVSITNILIENKLDTLQTLYEKIYQTEKSLDWQRSSIEYLSNFPKQNHKKIFLKILENTNSDFSLKRNAAIGLANLKDETSVDTIVKVCETERLSSDYNARIYLVALSKIKGEKAKEYIETYKNSKENMIRELANELLANWNN</sequence>
<dbReference type="Pfam" id="PF13646">
    <property type="entry name" value="HEAT_2"/>
    <property type="match status" value="1"/>
</dbReference>
<dbReference type="AlphaFoldDB" id="M2BXI7"/>
<dbReference type="Proteomes" id="UP000011708">
    <property type="component" value="Chromosome"/>
</dbReference>
<protein>
    <recommendedName>
        <fullName evidence="2">HEAT repeat domain-containing protein</fullName>
    </recommendedName>
</protein>
<reference evidence="1" key="1">
    <citation type="submission" date="2012-01" db="EMBL/GenBank/DDBJ databases">
        <title>The Genome Sequence of Treponema denticola H1-T.</title>
        <authorList>
            <consortium name="The Broad Institute Genome Sequencing Platform"/>
            <person name="Earl A."/>
            <person name="Ward D."/>
            <person name="Feldgarden M."/>
            <person name="Gevers D."/>
            <person name="Blanton J.M."/>
            <person name="Fenno C.J."/>
            <person name="Baranova O.V."/>
            <person name="Mathney J."/>
            <person name="Dewhirst F.E."/>
            <person name="Izard J."/>
            <person name="Young S.K."/>
            <person name="Zeng Q."/>
            <person name="Gargeya S."/>
            <person name="Fitzgerald M."/>
            <person name="Haas B."/>
            <person name="Abouelleil A."/>
            <person name="Alvarado L."/>
            <person name="Arachchi H.M."/>
            <person name="Berlin A."/>
            <person name="Chapman S.B."/>
            <person name="Gearin G."/>
            <person name="Goldberg J."/>
            <person name="Griggs A."/>
            <person name="Gujja S."/>
            <person name="Hansen M."/>
            <person name="Heiman D."/>
            <person name="Howarth C."/>
            <person name="Larimer J."/>
            <person name="Lui A."/>
            <person name="MacDonald P.J.P."/>
            <person name="McCowen C."/>
            <person name="Montmayeur A."/>
            <person name="Murphy C."/>
            <person name="Neiman D."/>
            <person name="Pearson M."/>
            <person name="Priest M."/>
            <person name="Roberts A."/>
            <person name="Saif S."/>
            <person name="Shea T."/>
            <person name="Sisk P."/>
            <person name="Stolte C."/>
            <person name="Sykes S."/>
            <person name="Wortman J."/>
            <person name="Nusbaum C."/>
            <person name="Birren B."/>
        </authorList>
    </citation>
    <scope>NUCLEOTIDE SEQUENCE [LARGE SCALE GENOMIC DNA]</scope>
    <source>
        <strain evidence="1">H1-T</strain>
    </source>
</reference>
<gene>
    <name evidence="1" type="ORF">HMPREF9725_01650</name>
</gene>
<dbReference type="InterPro" id="IPR011989">
    <property type="entry name" value="ARM-like"/>
</dbReference>
<accession>M2BXI7</accession>
<organism evidence="1">
    <name type="scientific">Treponema denticola H1-T</name>
    <dbReference type="NCBI Taxonomy" id="999431"/>
    <lineage>
        <taxon>Bacteria</taxon>
        <taxon>Pseudomonadati</taxon>
        <taxon>Spirochaetota</taxon>
        <taxon>Spirochaetia</taxon>
        <taxon>Spirochaetales</taxon>
        <taxon>Treponemataceae</taxon>
        <taxon>Treponema</taxon>
    </lineage>
</organism>
<dbReference type="InterPro" id="IPR016024">
    <property type="entry name" value="ARM-type_fold"/>
</dbReference>
<evidence type="ECO:0000313" key="1">
    <source>
        <dbReference type="EMBL" id="EMB29742.1"/>
    </source>
</evidence>